<dbReference type="eggNOG" id="ENOG502RYR1">
    <property type="taxonomic scope" value="Eukaryota"/>
</dbReference>
<dbReference type="GeneID" id="19952607"/>
<dbReference type="EMBL" id="JH767176">
    <property type="protein sequence ID" value="EQC30303.1"/>
    <property type="molecule type" value="Genomic_DNA"/>
</dbReference>
<feature type="region of interest" description="Disordered" evidence="1">
    <location>
        <begin position="114"/>
        <end position="265"/>
    </location>
</feature>
<evidence type="ECO:0000313" key="3">
    <source>
        <dbReference type="Proteomes" id="UP000030762"/>
    </source>
</evidence>
<keyword evidence="3" id="KW-1185">Reference proteome</keyword>
<proteinExistence type="predicted"/>
<dbReference type="RefSeq" id="XP_008616156.1">
    <property type="nucleotide sequence ID" value="XM_008617934.1"/>
</dbReference>
<evidence type="ECO:0000313" key="2">
    <source>
        <dbReference type="EMBL" id="EQC30303.1"/>
    </source>
</evidence>
<reference evidence="2 3" key="1">
    <citation type="submission" date="2012-04" db="EMBL/GenBank/DDBJ databases">
        <title>The Genome Sequence of Saprolegnia declina VS20.</title>
        <authorList>
            <consortium name="The Broad Institute Genome Sequencing Platform"/>
            <person name="Russ C."/>
            <person name="Nusbaum C."/>
            <person name="Tyler B."/>
            <person name="van West P."/>
            <person name="Dieguez-Uribeondo J."/>
            <person name="de Bruijn I."/>
            <person name="Tripathy S."/>
            <person name="Jiang R."/>
            <person name="Young S.K."/>
            <person name="Zeng Q."/>
            <person name="Gargeya S."/>
            <person name="Fitzgerald M."/>
            <person name="Haas B."/>
            <person name="Abouelleil A."/>
            <person name="Alvarado L."/>
            <person name="Arachchi H.M."/>
            <person name="Berlin A."/>
            <person name="Chapman S.B."/>
            <person name="Goldberg J."/>
            <person name="Griggs A."/>
            <person name="Gujja S."/>
            <person name="Hansen M."/>
            <person name="Howarth C."/>
            <person name="Imamovic A."/>
            <person name="Larimer J."/>
            <person name="McCowen C."/>
            <person name="Montmayeur A."/>
            <person name="Murphy C."/>
            <person name="Neiman D."/>
            <person name="Pearson M."/>
            <person name="Priest M."/>
            <person name="Roberts A."/>
            <person name="Saif S."/>
            <person name="Shea T."/>
            <person name="Sisk P."/>
            <person name="Sykes S."/>
            <person name="Wortman J."/>
            <person name="Nusbaum C."/>
            <person name="Birren B."/>
        </authorList>
    </citation>
    <scope>NUCLEOTIDE SEQUENCE [LARGE SCALE GENOMIC DNA]</scope>
    <source>
        <strain evidence="2 3">VS20</strain>
    </source>
</reference>
<dbReference type="STRING" id="1156394.T0RDG5"/>
<dbReference type="VEuPathDB" id="FungiDB:SDRG_11880"/>
<feature type="compositionally biased region" description="Basic and acidic residues" evidence="1">
    <location>
        <begin position="161"/>
        <end position="170"/>
    </location>
</feature>
<dbReference type="OrthoDB" id="201018at2759"/>
<evidence type="ECO:0000256" key="1">
    <source>
        <dbReference type="SAM" id="MobiDB-lite"/>
    </source>
</evidence>
<gene>
    <name evidence="2" type="ORF">SDRG_11880</name>
</gene>
<feature type="compositionally biased region" description="Basic and acidic residues" evidence="1">
    <location>
        <begin position="197"/>
        <end position="225"/>
    </location>
</feature>
<name>T0RDG5_SAPDV</name>
<accession>T0RDG5</accession>
<dbReference type="Proteomes" id="UP000030762">
    <property type="component" value="Unassembled WGS sequence"/>
</dbReference>
<dbReference type="OMA" id="AQTWFND"/>
<organism evidence="2 3">
    <name type="scientific">Saprolegnia diclina (strain VS20)</name>
    <dbReference type="NCBI Taxonomy" id="1156394"/>
    <lineage>
        <taxon>Eukaryota</taxon>
        <taxon>Sar</taxon>
        <taxon>Stramenopiles</taxon>
        <taxon>Oomycota</taxon>
        <taxon>Saprolegniomycetes</taxon>
        <taxon>Saprolegniales</taxon>
        <taxon>Saprolegniaceae</taxon>
        <taxon>Saprolegnia</taxon>
    </lineage>
</organism>
<feature type="compositionally biased region" description="Basic residues" evidence="1">
    <location>
        <begin position="248"/>
        <end position="260"/>
    </location>
</feature>
<feature type="compositionally biased region" description="Polar residues" evidence="1">
    <location>
        <begin position="121"/>
        <end position="130"/>
    </location>
</feature>
<dbReference type="InParanoid" id="T0RDG5"/>
<protein>
    <submittedName>
        <fullName evidence="2">Uncharacterized protein</fullName>
    </submittedName>
</protein>
<sequence length="447" mass="49361">MLTAHRRKAVIVQQMADFVPVMEPPDDVHWWEARARVVQEWLRANPLRIGLPDDGTIETITQQLTRGDKYIHVRVKAWNHIVTELQGIPGVCEKFATFETSPELPMATVVVDDEDEDEQASHTSSPLSDTTTDEPAPIDGVVPLHPASPFRGKLHPTKAKSLHEPAKDDVSVLAPATNQTDKADAPRKSIAQMSMMERQEEWLRKKAEKAAAEKQRQLDEAEKELTFQPSLVKKPKAPDTDGANSPRKLQRAKSAGRARKSSALSKDKSIVLLKPGAKSATSKSLLDSVKSELAASTSMLVKTGATTATTSTKLDVAAVTERTDATIAYVAAALDTINKTTLAPSIGVVKDAPKSNVDVRVSQFDAESSDVKGRFQLQDPALFDLTSIYRKKDKYARVDGVCLQMGRRDDTHEEQLIAVLFDRDKFTTEATAQTWFNDHKARLQSYM</sequence>
<dbReference type="AlphaFoldDB" id="T0RDG5"/>